<evidence type="ECO:0000259" key="7">
    <source>
        <dbReference type="Pfam" id="PF13396"/>
    </source>
</evidence>
<feature type="domain" description="Cardiolipin synthase N-terminal" evidence="7">
    <location>
        <begin position="17"/>
        <end position="62"/>
    </location>
</feature>
<comment type="caution">
    <text evidence="8">The sequence shown here is derived from an EMBL/GenBank/DDBJ whole genome shotgun (WGS) entry which is preliminary data.</text>
</comment>
<evidence type="ECO:0000256" key="2">
    <source>
        <dbReference type="ARBA" id="ARBA00022475"/>
    </source>
</evidence>
<keyword evidence="4 6" id="KW-1133">Transmembrane helix</keyword>
<evidence type="ECO:0000313" key="9">
    <source>
        <dbReference type="Proteomes" id="UP001056429"/>
    </source>
</evidence>
<dbReference type="RefSeq" id="WP_250858965.1">
    <property type="nucleotide sequence ID" value="NZ_JAGSOJ010000002.1"/>
</dbReference>
<evidence type="ECO:0000256" key="5">
    <source>
        <dbReference type="ARBA" id="ARBA00023136"/>
    </source>
</evidence>
<organism evidence="8 9">
    <name type="scientific">Oceanirhabdus seepicola</name>
    <dbReference type="NCBI Taxonomy" id="2828781"/>
    <lineage>
        <taxon>Bacteria</taxon>
        <taxon>Bacillati</taxon>
        <taxon>Bacillota</taxon>
        <taxon>Clostridia</taxon>
        <taxon>Eubacteriales</taxon>
        <taxon>Clostridiaceae</taxon>
        <taxon>Oceanirhabdus</taxon>
    </lineage>
</organism>
<gene>
    <name evidence="8" type="ORF">KDK92_09275</name>
</gene>
<dbReference type="GO" id="GO:0005886">
    <property type="term" value="C:plasma membrane"/>
    <property type="evidence" value="ECO:0007669"/>
    <property type="project" value="UniProtKB-SubCell"/>
</dbReference>
<evidence type="ECO:0000256" key="1">
    <source>
        <dbReference type="ARBA" id="ARBA00004651"/>
    </source>
</evidence>
<proteinExistence type="predicted"/>
<dbReference type="InterPro" id="IPR027379">
    <property type="entry name" value="CLS_N"/>
</dbReference>
<evidence type="ECO:0000256" key="3">
    <source>
        <dbReference type="ARBA" id="ARBA00022692"/>
    </source>
</evidence>
<evidence type="ECO:0000256" key="6">
    <source>
        <dbReference type="SAM" id="Phobius"/>
    </source>
</evidence>
<comment type="subcellular location">
    <subcellularLocation>
        <location evidence="1">Cell membrane</location>
        <topology evidence="1">Multi-pass membrane protein</topology>
    </subcellularLocation>
</comment>
<feature type="transmembrane region" description="Helical" evidence="6">
    <location>
        <begin position="39"/>
        <end position="60"/>
    </location>
</feature>
<keyword evidence="5 6" id="KW-0472">Membrane</keyword>
<evidence type="ECO:0000313" key="8">
    <source>
        <dbReference type="EMBL" id="MCM1989931.1"/>
    </source>
</evidence>
<reference evidence="8" key="1">
    <citation type="journal article" date="2021" name="mSystems">
        <title>Bacteria and Archaea Synergistically Convert Glycine Betaine to Biogenic Methane in the Formosa Cold Seep of the South China Sea.</title>
        <authorList>
            <person name="Li L."/>
            <person name="Zhang W."/>
            <person name="Zhang S."/>
            <person name="Song L."/>
            <person name="Sun Q."/>
            <person name="Zhang H."/>
            <person name="Xiang H."/>
            <person name="Dong X."/>
        </authorList>
    </citation>
    <scope>NUCLEOTIDE SEQUENCE</scope>
    <source>
        <strain evidence="8">ZWT</strain>
    </source>
</reference>
<dbReference type="Proteomes" id="UP001056429">
    <property type="component" value="Unassembled WGS sequence"/>
</dbReference>
<sequence>MNLDLRLILPLVIIQGILVLIAVIDLIKRDKSAVRGGNKLIWILIILFASMVGPIIYLTVGRTE</sequence>
<evidence type="ECO:0000256" key="4">
    <source>
        <dbReference type="ARBA" id="ARBA00022989"/>
    </source>
</evidence>
<dbReference type="Pfam" id="PF13396">
    <property type="entry name" value="PLDc_N"/>
    <property type="match status" value="1"/>
</dbReference>
<feature type="transmembrane region" description="Helical" evidence="6">
    <location>
        <begin position="6"/>
        <end position="27"/>
    </location>
</feature>
<protein>
    <submittedName>
        <fullName evidence="8">PLDc_N domain-containing protein</fullName>
    </submittedName>
</protein>
<name>A0A9J6P070_9CLOT</name>
<dbReference type="AlphaFoldDB" id="A0A9J6P070"/>
<dbReference type="EMBL" id="JAGSOJ010000002">
    <property type="protein sequence ID" value="MCM1989931.1"/>
    <property type="molecule type" value="Genomic_DNA"/>
</dbReference>
<keyword evidence="2" id="KW-1003">Cell membrane</keyword>
<keyword evidence="3 6" id="KW-0812">Transmembrane</keyword>
<accession>A0A9J6P070</accession>
<reference evidence="8" key="2">
    <citation type="submission" date="2021-04" db="EMBL/GenBank/DDBJ databases">
        <authorList>
            <person name="Dong X."/>
        </authorList>
    </citation>
    <scope>NUCLEOTIDE SEQUENCE</scope>
    <source>
        <strain evidence="8">ZWT</strain>
    </source>
</reference>
<keyword evidence="9" id="KW-1185">Reference proteome</keyword>